<name>A0A0C3EUN8_PILCF</name>
<dbReference type="AlphaFoldDB" id="A0A0C3EUN8"/>
<evidence type="ECO:0000313" key="2">
    <source>
        <dbReference type="Proteomes" id="UP000054166"/>
    </source>
</evidence>
<reference evidence="1 2" key="1">
    <citation type="submission" date="2014-04" db="EMBL/GenBank/DDBJ databases">
        <authorList>
            <consortium name="DOE Joint Genome Institute"/>
            <person name="Kuo A."/>
            <person name="Tarkka M."/>
            <person name="Buscot F."/>
            <person name="Kohler A."/>
            <person name="Nagy L.G."/>
            <person name="Floudas D."/>
            <person name="Copeland A."/>
            <person name="Barry K.W."/>
            <person name="Cichocki N."/>
            <person name="Veneault-Fourrey C."/>
            <person name="LaButti K."/>
            <person name="Lindquist E.A."/>
            <person name="Lipzen A."/>
            <person name="Lundell T."/>
            <person name="Morin E."/>
            <person name="Murat C."/>
            <person name="Sun H."/>
            <person name="Tunlid A."/>
            <person name="Henrissat B."/>
            <person name="Grigoriev I.V."/>
            <person name="Hibbett D.S."/>
            <person name="Martin F."/>
            <person name="Nordberg H.P."/>
            <person name="Cantor M.N."/>
            <person name="Hua S.X."/>
        </authorList>
    </citation>
    <scope>NUCLEOTIDE SEQUENCE [LARGE SCALE GENOMIC DNA]</scope>
    <source>
        <strain evidence="1 2">F 1598</strain>
    </source>
</reference>
<accession>A0A0C3EUN8</accession>
<organism evidence="1 2">
    <name type="scientific">Piloderma croceum (strain F 1598)</name>
    <dbReference type="NCBI Taxonomy" id="765440"/>
    <lineage>
        <taxon>Eukaryota</taxon>
        <taxon>Fungi</taxon>
        <taxon>Dikarya</taxon>
        <taxon>Basidiomycota</taxon>
        <taxon>Agaricomycotina</taxon>
        <taxon>Agaricomycetes</taxon>
        <taxon>Agaricomycetidae</taxon>
        <taxon>Atheliales</taxon>
        <taxon>Atheliaceae</taxon>
        <taxon>Piloderma</taxon>
    </lineage>
</organism>
<evidence type="ECO:0000313" key="1">
    <source>
        <dbReference type="EMBL" id="KIM71754.1"/>
    </source>
</evidence>
<dbReference type="HOGENOM" id="CLU_2564712_0_0_1"/>
<reference evidence="2" key="2">
    <citation type="submission" date="2015-01" db="EMBL/GenBank/DDBJ databases">
        <title>Evolutionary Origins and Diversification of the Mycorrhizal Mutualists.</title>
        <authorList>
            <consortium name="DOE Joint Genome Institute"/>
            <consortium name="Mycorrhizal Genomics Consortium"/>
            <person name="Kohler A."/>
            <person name="Kuo A."/>
            <person name="Nagy L.G."/>
            <person name="Floudas D."/>
            <person name="Copeland A."/>
            <person name="Barry K.W."/>
            <person name="Cichocki N."/>
            <person name="Veneault-Fourrey C."/>
            <person name="LaButti K."/>
            <person name="Lindquist E.A."/>
            <person name="Lipzen A."/>
            <person name="Lundell T."/>
            <person name="Morin E."/>
            <person name="Murat C."/>
            <person name="Riley R."/>
            <person name="Ohm R."/>
            <person name="Sun H."/>
            <person name="Tunlid A."/>
            <person name="Henrissat B."/>
            <person name="Grigoriev I.V."/>
            <person name="Hibbett D.S."/>
            <person name="Martin F."/>
        </authorList>
    </citation>
    <scope>NUCLEOTIDE SEQUENCE [LARGE SCALE GENOMIC DNA]</scope>
    <source>
        <strain evidence="2">F 1598</strain>
    </source>
</reference>
<protein>
    <submittedName>
        <fullName evidence="1">Uncharacterized protein</fullName>
    </submittedName>
</protein>
<gene>
    <name evidence="1" type="ORF">PILCRDRAFT_830157</name>
</gene>
<feature type="non-terminal residue" evidence="1">
    <location>
        <position position="1"/>
    </location>
</feature>
<dbReference type="Proteomes" id="UP000054166">
    <property type="component" value="Unassembled WGS sequence"/>
</dbReference>
<dbReference type="EMBL" id="KN833218">
    <property type="protein sequence ID" value="KIM71754.1"/>
    <property type="molecule type" value="Genomic_DNA"/>
</dbReference>
<keyword evidence="2" id="KW-1185">Reference proteome</keyword>
<feature type="non-terminal residue" evidence="1">
    <location>
        <position position="82"/>
    </location>
</feature>
<proteinExistence type="predicted"/>
<sequence length="82" mass="9124">THCGIAARIAFSIHGDIKRGKGNEGQQEMERTVHSCGDLQWWPRCTYVFNIPHKIPSRPAQGMEASPKIILTNVLHSTAESI</sequence>
<dbReference type="InParanoid" id="A0A0C3EUN8"/>